<dbReference type="PANTHER" id="PTHR33546:SF1">
    <property type="entry name" value="LARGE, MULTIFUNCTIONAL SECRETED PROTEIN"/>
    <property type="match status" value="1"/>
</dbReference>
<dbReference type="STRING" id="320771.Cflav_PD1962"/>
<evidence type="ECO:0000256" key="3">
    <source>
        <dbReference type="ARBA" id="ARBA00023004"/>
    </source>
</evidence>
<dbReference type="Proteomes" id="UP000003688">
    <property type="component" value="Unassembled WGS sequence"/>
</dbReference>
<evidence type="ECO:0000256" key="1">
    <source>
        <dbReference type="ARBA" id="ARBA00022617"/>
    </source>
</evidence>
<name>B9XMZ3_PEDPL</name>
<dbReference type="SUPFAM" id="SSF46626">
    <property type="entry name" value="Cytochrome c"/>
    <property type="match status" value="1"/>
</dbReference>
<dbReference type="Gene3D" id="1.10.760.10">
    <property type="entry name" value="Cytochrome c-like domain"/>
    <property type="match status" value="1"/>
</dbReference>
<evidence type="ECO:0000256" key="4">
    <source>
        <dbReference type="PROSITE-ProRule" id="PRU00433"/>
    </source>
</evidence>
<reference evidence="7 8" key="1">
    <citation type="journal article" date="2011" name="J. Bacteriol.">
        <title>Genome sequence of 'Pedosphaera parvula' Ellin514, an aerobic Verrucomicrobial isolate from pasture soil.</title>
        <authorList>
            <person name="Kant R."/>
            <person name="van Passel M.W."/>
            <person name="Sangwan P."/>
            <person name="Palva A."/>
            <person name="Lucas S."/>
            <person name="Copeland A."/>
            <person name="Lapidus A."/>
            <person name="Glavina Del Rio T."/>
            <person name="Dalin E."/>
            <person name="Tice H."/>
            <person name="Bruce D."/>
            <person name="Goodwin L."/>
            <person name="Pitluck S."/>
            <person name="Chertkov O."/>
            <person name="Larimer F.W."/>
            <person name="Land M.L."/>
            <person name="Hauser L."/>
            <person name="Brettin T.S."/>
            <person name="Detter J.C."/>
            <person name="Han S."/>
            <person name="de Vos W.M."/>
            <person name="Janssen P.H."/>
            <person name="Smidt H."/>
        </authorList>
    </citation>
    <scope>NUCLEOTIDE SEQUENCE [LARGE SCALE GENOMIC DNA]</scope>
    <source>
        <strain evidence="7 8">Ellin514</strain>
    </source>
</reference>
<dbReference type="PROSITE" id="PS51007">
    <property type="entry name" value="CYTC"/>
    <property type="match status" value="1"/>
</dbReference>
<feature type="chain" id="PRO_5002895087" evidence="5">
    <location>
        <begin position="27"/>
        <end position="1027"/>
    </location>
</feature>
<dbReference type="SUPFAM" id="SSF49785">
    <property type="entry name" value="Galactose-binding domain-like"/>
    <property type="match status" value="1"/>
</dbReference>
<dbReference type="InterPro" id="IPR013427">
    <property type="entry name" value="Haem-bd_dom_put"/>
</dbReference>
<protein>
    <submittedName>
        <fullName evidence="7">Heme-binding protein</fullName>
    </submittedName>
</protein>
<dbReference type="NCBIfam" id="TIGR02603">
    <property type="entry name" value="CxxCH_TIGR02603"/>
    <property type="match status" value="1"/>
</dbReference>
<keyword evidence="5" id="KW-0732">Signal</keyword>
<keyword evidence="2 4" id="KW-0479">Metal-binding</keyword>
<dbReference type="SUPFAM" id="SSF50952">
    <property type="entry name" value="Soluble quinoprotein glucose dehydrogenase"/>
    <property type="match status" value="1"/>
</dbReference>
<dbReference type="InterPro" id="IPR011042">
    <property type="entry name" value="6-blade_b-propeller_TolB-like"/>
</dbReference>
<accession>B9XMZ3</accession>
<dbReference type="Gene3D" id="2.60.120.260">
    <property type="entry name" value="Galactose-binding domain-like"/>
    <property type="match status" value="1"/>
</dbReference>
<feature type="domain" description="Cytochrome c" evidence="6">
    <location>
        <begin position="880"/>
        <end position="1017"/>
    </location>
</feature>
<dbReference type="GO" id="GO:0046872">
    <property type="term" value="F:metal ion binding"/>
    <property type="evidence" value="ECO:0007669"/>
    <property type="project" value="UniProtKB-KW"/>
</dbReference>
<comment type="caution">
    <text evidence="7">The sequence shown here is derived from an EMBL/GenBank/DDBJ whole genome shotgun (WGS) entry which is preliminary data.</text>
</comment>
<organism evidence="7 8">
    <name type="scientific">Pedosphaera parvula (strain Ellin514)</name>
    <dbReference type="NCBI Taxonomy" id="320771"/>
    <lineage>
        <taxon>Bacteria</taxon>
        <taxon>Pseudomonadati</taxon>
        <taxon>Verrucomicrobiota</taxon>
        <taxon>Pedosphaerae</taxon>
        <taxon>Pedosphaerales</taxon>
        <taxon>Pedosphaeraceae</taxon>
        <taxon>Pedosphaera</taxon>
    </lineage>
</organism>
<keyword evidence="8" id="KW-1185">Reference proteome</keyword>
<dbReference type="EMBL" id="ABOX02000037">
    <property type="protein sequence ID" value="EEF58789.1"/>
    <property type="molecule type" value="Genomic_DNA"/>
</dbReference>
<dbReference type="AlphaFoldDB" id="B9XMZ3"/>
<dbReference type="Gene3D" id="2.120.10.30">
    <property type="entry name" value="TolB, C-terminal domain"/>
    <property type="match status" value="1"/>
</dbReference>
<proteinExistence type="predicted"/>
<evidence type="ECO:0000313" key="8">
    <source>
        <dbReference type="Proteomes" id="UP000003688"/>
    </source>
</evidence>
<dbReference type="InterPro" id="IPR011041">
    <property type="entry name" value="Quinoprot_gluc/sorb_DH_b-prop"/>
</dbReference>
<dbReference type="Pfam" id="PF00034">
    <property type="entry name" value="Cytochrom_C"/>
    <property type="match status" value="1"/>
</dbReference>
<gene>
    <name evidence="7" type="ORF">Cflav_PD1962</name>
</gene>
<dbReference type="InterPro" id="IPR008979">
    <property type="entry name" value="Galactose-bd-like_sf"/>
</dbReference>
<keyword evidence="3 4" id="KW-0408">Iron</keyword>
<dbReference type="PANTHER" id="PTHR33546">
    <property type="entry name" value="LARGE, MULTIFUNCTIONAL SECRETED PROTEIN-RELATED"/>
    <property type="match status" value="1"/>
</dbReference>
<keyword evidence="1 4" id="KW-0349">Heme</keyword>
<dbReference type="GO" id="GO:0009055">
    <property type="term" value="F:electron transfer activity"/>
    <property type="evidence" value="ECO:0007669"/>
    <property type="project" value="InterPro"/>
</dbReference>
<evidence type="ECO:0000256" key="5">
    <source>
        <dbReference type="SAM" id="SignalP"/>
    </source>
</evidence>
<dbReference type="InterPro" id="IPR009056">
    <property type="entry name" value="Cyt_c-like_dom"/>
</dbReference>
<evidence type="ECO:0000256" key="2">
    <source>
        <dbReference type="ARBA" id="ARBA00022723"/>
    </source>
</evidence>
<dbReference type="InterPro" id="IPR036909">
    <property type="entry name" value="Cyt_c-like_dom_sf"/>
</dbReference>
<feature type="signal peptide" evidence="5">
    <location>
        <begin position="1"/>
        <end position="26"/>
    </location>
</feature>
<sequence precursor="true">MLMNRSNLLRLALLLWVSLFMNVVRADAPDWIWHDNKGKEPANGEIRYFRKTFNVTGKVSNATLSAAADDEIQVFINGNMVLEGSGWSKGSHADVTKHIHPGENLIAIRGRNVSGPAAVIAMVEMQLPKRQKQYLLTDKSWLSSDTGVDNWYTTNYNDSNWTKPVSLGKLGVQPWGDVLSLPKATPASDLTLLPGFKAELLRSAEPGEGSWVSMAVDAKGRLIVSPQEGTRNLLRITLTKTGQVEKIEKINLPVGSAMGLLYAFDSLYVNGTGPEGLGLYRLRDTNHDDQYDSVKLIKKIEGASGEHGSHGLILGPDNHIYIISGNFTKVPKDIAPDSQHKHYAEDQLLPRGQDGNGFGNGIEPPGGFVLRTDEDGKKWELYCAGMRNTYDFAFSPQGEIFGFDSDMEWDWGMPWYRPIRICHLVSGGDYGFREGTGKWPKYYPDSLPSTVDVGIGSPTGLKFGTASNYPEKYKNALFAMDWSYGRIFAVHLTPNGASYDATFENFVKGKPLNVTDLEFGKDGAMYFLTGGRGTQSGLYRVSYVGEPQKEPKKSRDEVAQEKAAKTAREVRHKLESFHGHTDAKAVEFAWPYLNSDDRFLRYAARIAIESQPVESWKDRALSETHTNAGINGLLALARLGAKDTQGPLLRALAKFPIDGLSESQKLEKLRVIELSFIRQGKPDQQIAKMAIEKLDRQYPAKSQALNRELCQLLVYLQAPDVVAKTLALLDAATTQEEQIYYIFQLRALKTGWTMEQREHYFSWFNREHEGEPGDPTYHKGAGYYPWSKRAGYKPQHSAELLKWFTDAERDYGDGSSFPKFMINFRKDAVASLNDQERVELASLITEKKAEPKKPTVEHKFVQDWKMEDLLADLDKASKGRSFAKGREAFTAAQCIQCHRFNNEGGAVGPELTAVSSRFARKDVLESILLPSKVVSEQYQNTTVTKKDGDDVTGRIIEENDTKIVVVTNPLTQTKVEVLKADIQKRDASKLSPMPEGLVNILTRDEILDLLAYIESGGKQTTAAFETK</sequence>
<evidence type="ECO:0000259" key="6">
    <source>
        <dbReference type="PROSITE" id="PS51007"/>
    </source>
</evidence>
<evidence type="ECO:0000313" key="7">
    <source>
        <dbReference type="EMBL" id="EEF58789.1"/>
    </source>
</evidence>
<dbReference type="GO" id="GO:0020037">
    <property type="term" value="F:heme binding"/>
    <property type="evidence" value="ECO:0007669"/>
    <property type="project" value="InterPro"/>
</dbReference>